<protein>
    <submittedName>
        <fullName evidence="1">Uncharacterized protein</fullName>
    </submittedName>
</protein>
<evidence type="ECO:0000313" key="1">
    <source>
        <dbReference type="EMBL" id="KAF2752430.1"/>
    </source>
</evidence>
<sequence length="91" mass="10667">MARWVYEESNLTVSKQLLSKELSERGWDRKLLKRISSARSETAPTPYQQTLTCSWMMDGGVEQEHRKDRLRPYLLPALEVKPRACEDNHYG</sequence>
<proteinExistence type="predicted"/>
<organism evidence="1 2">
    <name type="scientific">Pseudovirgaria hyperparasitica</name>
    <dbReference type="NCBI Taxonomy" id="470096"/>
    <lineage>
        <taxon>Eukaryota</taxon>
        <taxon>Fungi</taxon>
        <taxon>Dikarya</taxon>
        <taxon>Ascomycota</taxon>
        <taxon>Pezizomycotina</taxon>
        <taxon>Dothideomycetes</taxon>
        <taxon>Dothideomycetes incertae sedis</taxon>
        <taxon>Acrospermales</taxon>
        <taxon>Acrospermaceae</taxon>
        <taxon>Pseudovirgaria</taxon>
    </lineage>
</organism>
<gene>
    <name evidence="1" type="ORF">EJ05DRAFT_346140</name>
</gene>
<dbReference type="GeneID" id="54482023"/>
<reference evidence="1" key="1">
    <citation type="journal article" date="2020" name="Stud. Mycol.">
        <title>101 Dothideomycetes genomes: a test case for predicting lifestyles and emergence of pathogens.</title>
        <authorList>
            <person name="Haridas S."/>
            <person name="Albert R."/>
            <person name="Binder M."/>
            <person name="Bloem J."/>
            <person name="Labutti K."/>
            <person name="Salamov A."/>
            <person name="Andreopoulos B."/>
            <person name="Baker S."/>
            <person name="Barry K."/>
            <person name="Bills G."/>
            <person name="Bluhm B."/>
            <person name="Cannon C."/>
            <person name="Castanera R."/>
            <person name="Culley D."/>
            <person name="Daum C."/>
            <person name="Ezra D."/>
            <person name="Gonzalez J."/>
            <person name="Henrissat B."/>
            <person name="Kuo A."/>
            <person name="Liang C."/>
            <person name="Lipzen A."/>
            <person name="Lutzoni F."/>
            <person name="Magnuson J."/>
            <person name="Mondo S."/>
            <person name="Nolan M."/>
            <person name="Ohm R."/>
            <person name="Pangilinan J."/>
            <person name="Park H.-J."/>
            <person name="Ramirez L."/>
            <person name="Alfaro M."/>
            <person name="Sun H."/>
            <person name="Tritt A."/>
            <person name="Yoshinaga Y."/>
            <person name="Zwiers L.-H."/>
            <person name="Turgeon B."/>
            <person name="Goodwin S."/>
            <person name="Spatafora J."/>
            <person name="Crous P."/>
            <person name="Grigoriev I."/>
        </authorList>
    </citation>
    <scope>NUCLEOTIDE SEQUENCE</scope>
    <source>
        <strain evidence="1">CBS 121739</strain>
    </source>
</reference>
<evidence type="ECO:0000313" key="2">
    <source>
        <dbReference type="Proteomes" id="UP000799437"/>
    </source>
</evidence>
<keyword evidence="2" id="KW-1185">Reference proteome</keyword>
<dbReference type="RefSeq" id="XP_033594888.1">
    <property type="nucleotide sequence ID" value="XM_033740969.1"/>
</dbReference>
<dbReference type="Proteomes" id="UP000799437">
    <property type="component" value="Unassembled WGS sequence"/>
</dbReference>
<dbReference type="AlphaFoldDB" id="A0A6A6VS57"/>
<name>A0A6A6VS57_9PEZI</name>
<dbReference type="EMBL" id="ML996631">
    <property type="protein sequence ID" value="KAF2752430.1"/>
    <property type="molecule type" value="Genomic_DNA"/>
</dbReference>
<accession>A0A6A6VS57</accession>